<comment type="caution">
    <text evidence="1">The sequence shown here is derived from an EMBL/GenBank/DDBJ whole genome shotgun (WGS) entry which is preliminary data.</text>
</comment>
<protein>
    <submittedName>
        <fullName evidence="1">Uncharacterized protein</fullName>
    </submittedName>
</protein>
<dbReference type="PANTHER" id="PTHR35459">
    <property type="entry name" value="T1N6.14 PROTEIN"/>
    <property type="match status" value="1"/>
</dbReference>
<sequence length="143" mass="15663">MNTCRYSTQKEMRRALLRLSAPCSAQTLPPQPPILFLQSTGAEKLKAEYGQGSYIIGGSAFGWNFITYDGKEPVYYGVTKESFQAAGTGSEKLRAEDVEGPGHMLLEDQLLAGTSTPLMARNLITAELQRAHFDQGKLNAVFT</sequence>
<organism evidence="1 2">
    <name type="scientific">Rhamnella rubrinervis</name>
    <dbReference type="NCBI Taxonomy" id="2594499"/>
    <lineage>
        <taxon>Eukaryota</taxon>
        <taxon>Viridiplantae</taxon>
        <taxon>Streptophyta</taxon>
        <taxon>Embryophyta</taxon>
        <taxon>Tracheophyta</taxon>
        <taxon>Spermatophyta</taxon>
        <taxon>Magnoliopsida</taxon>
        <taxon>eudicotyledons</taxon>
        <taxon>Gunneridae</taxon>
        <taxon>Pentapetalae</taxon>
        <taxon>rosids</taxon>
        <taxon>fabids</taxon>
        <taxon>Rosales</taxon>
        <taxon>Rhamnaceae</taxon>
        <taxon>rhamnoid group</taxon>
        <taxon>Rhamneae</taxon>
        <taxon>Rhamnella</taxon>
    </lineage>
</organism>
<accession>A0A8K0E1G7</accession>
<dbReference type="OrthoDB" id="672903at2759"/>
<dbReference type="EMBL" id="VOIH02000007">
    <property type="protein sequence ID" value="KAF3441335.1"/>
    <property type="molecule type" value="Genomic_DNA"/>
</dbReference>
<proteinExistence type="predicted"/>
<name>A0A8K0E1G7_9ROSA</name>
<evidence type="ECO:0000313" key="2">
    <source>
        <dbReference type="Proteomes" id="UP000796880"/>
    </source>
</evidence>
<evidence type="ECO:0000313" key="1">
    <source>
        <dbReference type="EMBL" id="KAF3441335.1"/>
    </source>
</evidence>
<dbReference type="Proteomes" id="UP000796880">
    <property type="component" value="Unassembled WGS sequence"/>
</dbReference>
<gene>
    <name evidence="1" type="ORF">FNV43_RR15249</name>
</gene>
<reference evidence="1" key="1">
    <citation type="submission" date="2020-03" db="EMBL/GenBank/DDBJ databases">
        <title>A high-quality chromosome-level genome assembly of a woody plant with both climbing and erect habits, Rhamnella rubrinervis.</title>
        <authorList>
            <person name="Lu Z."/>
            <person name="Yang Y."/>
            <person name="Zhu X."/>
            <person name="Sun Y."/>
        </authorList>
    </citation>
    <scope>NUCLEOTIDE SEQUENCE</scope>
    <source>
        <strain evidence="1">BYM</strain>
        <tissue evidence="1">Leaf</tissue>
    </source>
</reference>
<dbReference type="PANTHER" id="PTHR35459:SF2">
    <property type="entry name" value="T1N6.14 PROTEIN"/>
    <property type="match status" value="1"/>
</dbReference>
<dbReference type="AlphaFoldDB" id="A0A8K0E1G7"/>
<keyword evidence="2" id="KW-1185">Reference proteome</keyword>